<dbReference type="GO" id="GO:0008982">
    <property type="term" value="F:protein-N(PI)-phosphohistidine-sugar phosphotransferase activity"/>
    <property type="evidence" value="ECO:0007669"/>
    <property type="project" value="InterPro"/>
</dbReference>
<dbReference type="InterPro" id="IPR013011">
    <property type="entry name" value="PTS_EIIB_2"/>
</dbReference>
<dbReference type="InterPro" id="IPR002178">
    <property type="entry name" value="PTS_EIIA_type-2_dom"/>
</dbReference>
<evidence type="ECO:0000256" key="1">
    <source>
        <dbReference type="ARBA" id="ARBA00022679"/>
    </source>
</evidence>
<keyword evidence="1" id="KW-0808">Transferase</keyword>
<dbReference type="Gene3D" id="3.40.930.10">
    <property type="entry name" value="Mannitol-specific EII, Chain A"/>
    <property type="match status" value="1"/>
</dbReference>
<dbReference type="GeneID" id="98566918"/>
<feature type="domain" description="PRD" evidence="5">
    <location>
        <begin position="13"/>
        <end position="120"/>
    </location>
</feature>
<dbReference type="InterPro" id="IPR016152">
    <property type="entry name" value="PTrfase/Anion_transptr"/>
</dbReference>
<dbReference type="Gene3D" id="3.40.50.2300">
    <property type="match status" value="1"/>
</dbReference>
<dbReference type="InterPro" id="IPR036095">
    <property type="entry name" value="PTS_EIIB-like_sf"/>
</dbReference>
<dbReference type="InterPro" id="IPR036634">
    <property type="entry name" value="PRD_sf"/>
</dbReference>
<protein>
    <recommendedName>
        <fullName evidence="8">Transcriptional antiterminator</fullName>
    </recommendedName>
</protein>
<evidence type="ECO:0000259" key="4">
    <source>
        <dbReference type="PROSITE" id="PS51099"/>
    </source>
</evidence>
<feature type="domain" description="PTS EIIB type-2" evidence="4">
    <location>
        <begin position="121"/>
        <end position="210"/>
    </location>
</feature>
<evidence type="ECO:0000259" key="5">
    <source>
        <dbReference type="PROSITE" id="PS51372"/>
    </source>
</evidence>
<dbReference type="AlphaFoldDB" id="A0A429ZVY1"/>
<dbReference type="PANTHER" id="PTHR30185">
    <property type="entry name" value="CRYPTIC BETA-GLUCOSIDE BGL OPERON ANTITERMINATOR"/>
    <property type="match status" value="1"/>
</dbReference>
<dbReference type="OrthoDB" id="3239954at2"/>
<comment type="caution">
    <text evidence="6">The sequence shown here is derived from an EMBL/GenBank/DDBJ whole genome shotgun (WGS) entry which is preliminary data.</text>
</comment>
<dbReference type="Proteomes" id="UP000287239">
    <property type="component" value="Unassembled WGS sequence"/>
</dbReference>
<dbReference type="GO" id="GO:0009401">
    <property type="term" value="P:phosphoenolpyruvate-dependent sugar phosphotransferase system"/>
    <property type="evidence" value="ECO:0007669"/>
    <property type="project" value="InterPro"/>
</dbReference>
<dbReference type="SUPFAM" id="SSF52794">
    <property type="entry name" value="PTS system IIB component-like"/>
    <property type="match status" value="1"/>
</dbReference>
<dbReference type="RefSeq" id="WP_126778011.1">
    <property type="nucleotide sequence ID" value="NZ_NGJU01000001.1"/>
</dbReference>
<gene>
    <name evidence="6" type="ORF">CBF35_00935</name>
</gene>
<reference evidence="6 7" key="1">
    <citation type="submission" date="2017-05" db="EMBL/GenBank/DDBJ databases">
        <title>Vagococcus spp. assemblies.</title>
        <authorList>
            <person name="Gulvik C.A."/>
        </authorList>
    </citation>
    <scope>NUCLEOTIDE SEQUENCE [LARGE SCALE GENOMIC DNA]</scope>
    <source>
        <strain evidence="6 7">NCFB 2777</strain>
    </source>
</reference>
<sequence length="372" mass="42357">MHGFDFTAVAGDATDPRIAQSVTELIIKLSNYLALDLTHNEKLQQSLLKHIAPMIERLQHNIYIKNPIVNLIKKQYSSVFQLISIAVGELEKRFGILLNEDENAFLTIHFQVAIEAEVDVKHVFVVCKQGLLTSELIYNRLSQVLPKNTMIELITTDQLAQLTSEKVDLVVSSVKIATEKFKTCYVSVLPSDEELKKVVEALFEVDTRKNKRALKAVRQGSIFSQFILAENVFLKADYKNKEALFRFLAEEFSRRKISKINIESELNKREQLGYTSLNTGIAIPHVAPHLIERSTVIFVTLEKPIQWGYNKVSLVLLLALKEADVLFAKDIIEEIQEVIESSERIEAISQSQNYREFKEKLLVGEGASRRVQ</sequence>
<dbReference type="EMBL" id="NGJU01000001">
    <property type="protein sequence ID" value="RST97888.1"/>
    <property type="molecule type" value="Genomic_DNA"/>
</dbReference>
<dbReference type="PROSITE" id="PS51099">
    <property type="entry name" value="PTS_EIIB_TYPE_2"/>
    <property type="match status" value="1"/>
</dbReference>
<evidence type="ECO:0008006" key="8">
    <source>
        <dbReference type="Google" id="ProtNLM"/>
    </source>
</evidence>
<name>A0A429ZVY1_9ENTE</name>
<dbReference type="PROSITE" id="PS51372">
    <property type="entry name" value="PRD_2"/>
    <property type="match status" value="1"/>
</dbReference>
<evidence type="ECO:0000313" key="6">
    <source>
        <dbReference type="EMBL" id="RST97888.1"/>
    </source>
</evidence>
<dbReference type="GO" id="GO:0006355">
    <property type="term" value="P:regulation of DNA-templated transcription"/>
    <property type="evidence" value="ECO:0007669"/>
    <property type="project" value="InterPro"/>
</dbReference>
<dbReference type="Gene3D" id="1.10.1790.10">
    <property type="entry name" value="PRD domain"/>
    <property type="match status" value="1"/>
</dbReference>
<dbReference type="Pfam" id="PF00874">
    <property type="entry name" value="PRD"/>
    <property type="match status" value="1"/>
</dbReference>
<dbReference type="InterPro" id="IPR011608">
    <property type="entry name" value="PRD"/>
</dbReference>
<feature type="domain" description="PTS EIIA type-2" evidence="3">
    <location>
        <begin position="225"/>
        <end position="365"/>
    </location>
</feature>
<organism evidence="6 7">
    <name type="scientific">Vagococcus salmoninarum</name>
    <dbReference type="NCBI Taxonomy" id="2739"/>
    <lineage>
        <taxon>Bacteria</taxon>
        <taxon>Bacillati</taxon>
        <taxon>Bacillota</taxon>
        <taxon>Bacilli</taxon>
        <taxon>Lactobacillales</taxon>
        <taxon>Enterococcaceae</taxon>
        <taxon>Vagococcus</taxon>
    </lineage>
</organism>
<evidence type="ECO:0000313" key="7">
    <source>
        <dbReference type="Proteomes" id="UP000287239"/>
    </source>
</evidence>
<keyword evidence="2" id="KW-0677">Repeat</keyword>
<evidence type="ECO:0000256" key="2">
    <source>
        <dbReference type="ARBA" id="ARBA00022737"/>
    </source>
</evidence>
<dbReference type="PANTHER" id="PTHR30185:SF12">
    <property type="entry name" value="TRANSCRIPTIONAL REGULATOR MANR"/>
    <property type="match status" value="1"/>
</dbReference>
<proteinExistence type="predicted"/>
<dbReference type="InterPro" id="IPR050661">
    <property type="entry name" value="BglG_antiterminators"/>
</dbReference>
<evidence type="ECO:0000259" key="3">
    <source>
        <dbReference type="PROSITE" id="PS51094"/>
    </source>
</evidence>
<dbReference type="SUPFAM" id="SSF55804">
    <property type="entry name" value="Phoshotransferase/anion transport protein"/>
    <property type="match status" value="1"/>
</dbReference>
<dbReference type="PROSITE" id="PS51094">
    <property type="entry name" value="PTS_EIIA_TYPE_2"/>
    <property type="match status" value="1"/>
</dbReference>
<dbReference type="Pfam" id="PF00359">
    <property type="entry name" value="PTS_EIIA_2"/>
    <property type="match status" value="1"/>
</dbReference>
<dbReference type="CDD" id="cd05568">
    <property type="entry name" value="PTS_IIB_bgl_like"/>
    <property type="match status" value="1"/>
</dbReference>
<keyword evidence="7" id="KW-1185">Reference proteome</keyword>
<accession>A0A429ZVY1</accession>
<dbReference type="SUPFAM" id="SSF63520">
    <property type="entry name" value="PTS-regulatory domain, PRD"/>
    <property type="match status" value="1"/>
</dbReference>